<evidence type="ECO:0000256" key="2">
    <source>
        <dbReference type="ARBA" id="ARBA00022679"/>
    </source>
</evidence>
<dbReference type="Proteomes" id="UP000692954">
    <property type="component" value="Unassembled WGS sequence"/>
</dbReference>
<keyword evidence="3" id="KW-0418">Kinase</keyword>
<dbReference type="PANTHER" id="PTHR24056:SF107">
    <property type="entry name" value="CYCLIN-DEPENDENT KINASE 11A-RELATED"/>
    <property type="match status" value="1"/>
</dbReference>
<evidence type="ECO:0008006" key="7">
    <source>
        <dbReference type="Google" id="ProtNLM"/>
    </source>
</evidence>
<protein>
    <recommendedName>
        <fullName evidence="7">Protein kinase domain-containing protein</fullName>
    </recommendedName>
</protein>
<evidence type="ECO:0000256" key="1">
    <source>
        <dbReference type="ARBA" id="ARBA00022527"/>
    </source>
</evidence>
<dbReference type="EMBL" id="CAJJDN010000013">
    <property type="protein sequence ID" value="CAD8059394.1"/>
    <property type="molecule type" value="Genomic_DNA"/>
</dbReference>
<name>A0A8S1L9A7_9CILI</name>
<accession>A0A8S1L9A7</accession>
<evidence type="ECO:0000313" key="5">
    <source>
        <dbReference type="EMBL" id="CAD8059394.1"/>
    </source>
</evidence>
<dbReference type="EMBL" id="CAJJDN010000013">
    <property type="protein sequence ID" value="CAD8059392.1"/>
    <property type="molecule type" value="Genomic_DNA"/>
</dbReference>
<evidence type="ECO:0000256" key="3">
    <source>
        <dbReference type="ARBA" id="ARBA00022777"/>
    </source>
</evidence>
<sequence length="103" mass="12161">MRRRICQTTRRTYKLNIKAIKRELTGHVVKSWNRASEVILLEKDYTASIDVWSIGCQFVELLNMLKQNIPPLFPGTSCFPLLQKIRDKIKGNCCTWYLYSFNF</sequence>
<dbReference type="AlphaFoldDB" id="A0A8S1L9A7"/>
<reference evidence="5" key="1">
    <citation type="submission" date="2021-01" db="EMBL/GenBank/DDBJ databases">
        <authorList>
            <consortium name="Genoscope - CEA"/>
            <person name="William W."/>
        </authorList>
    </citation>
    <scope>NUCLEOTIDE SEQUENCE</scope>
</reference>
<evidence type="ECO:0000313" key="6">
    <source>
        <dbReference type="Proteomes" id="UP000692954"/>
    </source>
</evidence>
<dbReference type="OrthoDB" id="192887at2759"/>
<keyword evidence="6" id="KW-1185">Reference proteome</keyword>
<dbReference type="PANTHER" id="PTHR24056">
    <property type="entry name" value="CELL DIVISION PROTEIN KINASE"/>
    <property type="match status" value="1"/>
</dbReference>
<comment type="caution">
    <text evidence="5">The sequence shown here is derived from an EMBL/GenBank/DDBJ whole genome shotgun (WGS) entry which is preliminary data.</text>
</comment>
<gene>
    <name evidence="4" type="ORF">PSON_ATCC_30995.1.T0130215</name>
    <name evidence="5" type="ORF">PSON_ATCC_30995.1.T0130217</name>
</gene>
<dbReference type="GO" id="GO:0004674">
    <property type="term" value="F:protein serine/threonine kinase activity"/>
    <property type="evidence" value="ECO:0007669"/>
    <property type="project" value="UniProtKB-KW"/>
</dbReference>
<dbReference type="GO" id="GO:0005634">
    <property type="term" value="C:nucleus"/>
    <property type="evidence" value="ECO:0007669"/>
    <property type="project" value="TreeGrafter"/>
</dbReference>
<keyword evidence="1" id="KW-0723">Serine/threonine-protein kinase</keyword>
<keyword evidence="2" id="KW-0808">Transferase</keyword>
<evidence type="ECO:0000313" key="4">
    <source>
        <dbReference type="EMBL" id="CAD8059392.1"/>
    </source>
</evidence>
<organism evidence="5 6">
    <name type="scientific">Paramecium sonneborni</name>
    <dbReference type="NCBI Taxonomy" id="65129"/>
    <lineage>
        <taxon>Eukaryota</taxon>
        <taxon>Sar</taxon>
        <taxon>Alveolata</taxon>
        <taxon>Ciliophora</taxon>
        <taxon>Intramacronucleata</taxon>
        <taxon>Oligohymenophorea</taxon>
        <taxon>Peniculida</taxon>
        <taxon>Parameciidae</taxon>
        <taxon>Paramecium</taxon>
    </lineage>
</organism>
<proteinExistence type="predicted"/>
<dbReference type="GO" id="GO:0007346">
    <property type="term" value="P:regulation of mitotic cell cycle"/>
    <property type="evidence" value="ECO:0007669"/>
    <property type="project" value="TreeGrafter"/>
</dbReference>
<dbReference type="InterPro" id="IPR050108">
    <property type="entry name" value="CDK"/>
</dbReference>